<dbReference type="SUPFAM" id="SSF51905">
    <property type="entry name" value="FAD/NAD(P)-binding domain"/>
    <property type="match status" value="1"/>
</dbReference>
<dbReference type="PANTHER" id="PTHR42949:SF3">
    <property type="entry name" value="ANAEROBIC GLYCEROL-3-PHOSPHATE DEHYDROGENASE SUBUNIT B"/>
    <property type="match status" value="1"/>
</dbReference>
<protein>
    <submittedName>
        <fullName evidence="4">NADPH-dependent 2,4-dienoyl-CoA reductase/sulfur reductase-like enzyme</fullName>
    </submittedName>
</protein>
<evidence type="ECO:0000259" key="3">
    <source>
        <dbReference type="Pfam" id="PF07992"/>
    </source>
</evidence>
<dbReference type="CDD" id="cd19946">
    <property type="entry name" value="GlpA-like_Fer2_BFD-like"/>
    <property type="match status" value="1"/>
</dbReference>
<dbReference type="Proteomes" id="UP000249453">
    <property type="component" value="Unassembled WGS sequence"/>
</dbReference>
<dbReference type="Pfam" id="PF04324">
    <property type="entry name" value="Fer2_BFD"/>
    <property type="match status" value="1"/>
</dbReference>
<accession>A0A364JS47</accession>
<evidence type="ECO:0000259" key="2">
    <source>
        <dbReference type="Pfam" id="PF04324"/>
    </source>
</evidence>
<dbReference type="PRINTS" id="PR00411">
    <property type="entry name" value="PNDRDTASEI"/>
</dbReference>
<dbReference type="PIRSF" id="PIRSF037495">
    <property type="entry name" value="Opine_OX_OoxA/HcnB"/>
    <property type="match status" value="1"/>
</dbReference>
<evidence type="ECO:0000313" key="5">
    <source>
        <dbReference type="Proteomes" id="UP000249453"/>
    </source>
</evidence>
<dbReference type="RefSeq" id="WP_111576293.1">
    <property type="nucleotide sequence ID" value="NZ_JBHEEY010000006.1"/>
</dbReference>
<dbReference type="Gene3D" id="1.10.10.1100">
    <property type="entry name" value="BFD-like [2Fe-2S]-binding domain"/>
    <property type="match status" value="1"/>
</dbReference>
<proteinExistence type="predicted"/>
<keyword evidence="1" id="KW-0560">Oxidoreductase</keyword>
<reference evidence="4 5" key="1">
    <citation type="submission" date="2018-06" db="EMBL/GenBank/DDBJ databases">
        <title>Genomic Encyclopedia of Type Strains, Phase IV (KMG-IV): sequencing the most valuable type-strain genomes for metagenomic binning, comparative biology and taxonomic classification.</title>
        <authorList>
            <person name="Goeker M."/>
        </authorList>
    </citation>
    <scope>NUCLEOTIDE SEQUENCE [LARGE SCALE GENOMIC DNA]</scope>
    <source>
        <strain evidence="4 5">DSM 26720</strain>
    </source>
</reference>
<feature type="domain" description="BFD-like [2Fe-2S]-binding" evidence="2">
    <location>
        <begin position="378"/>
        <end position="430"/>
    </location>
</feature>
<dbReference type="OrthoDB" id="9801699at2"/>
<dbReference type="InterPro" id="IPR036188">
    <property type="entry name" value="FAD/NAD-bd_sf"/>
</dbReference>
<keyword evidence="5" id="KW-1185">Reference proteome</keyword>
<evidence type="ECO:0000313" key="4">
    <source>
        <dbReference type="EMBL" id="RAK25767.1"/>
    </source>
</evidence>
<dbReference type="Gene3D" id="3.50.50.60">
    <property type="entry name" value="FAD/NAD(P)-binding domain"/>
    <property type="match status" value="2"/>
</dbReference>
<name>A0A364JS47_9HYPH</name>
<dbReference type="GO" id="GO:0016491">
    <property type="term" value="F:oxidoreductase activity"/>
    <property type="evidence" value="ECO:0007669"/>
    <property type="project" value="UniProtKB-KW"/>
</dbReference>
<feature type="domain" description="FAD/NAD(P)-binding" evidence="3">
    <location>
        <begin position="11"/>
        <end position="321"/>
    </location>
</feature>
<evidence type="ECO:0000256" key="1">
    <source>
        <dbReference type="ARBA" id="ARBA00023002"/>
    </source>
</evidence>
<organism evidence="4 5">
    <name type="scientific">Falsochrobactrum ovis</name>
    <dbReference type="NCBI Taxonomy" id="1293442"/>
    <lineage>
        <taxon>Bacteria</taxon>
        <taxon>Pseudomonadati</taxon>
        <taxon>Pseudomonadota</taxon>
        <taxon>Alphaproteobacteria</taxon>
        <taxon>Hyphomicrobiales</taxon>
        <taxon>Brucellaceae</taxon>
        <taxon>Falsochrobactrum</taxon>
    </lineage>
</organism>
<dbReference type="InterPro" id="IPR051691">
    <property type="entry name" value="Metab_Enz_Cyan_OpOx_G3PDH"/>
</dbReference>
<dbReference type="InterPro" id="IPR007419">
    <property type="entry name" value="BFD-like_2Fe2S-bd_dom"/>
</dbReference>
<dbReference type="PANTHER" id="PTHR42949">
    <property type="entry name" value="ANAEROBIC GLYCEROL-3-PHOSPHATE DEHYDROGENASE SUBUNIT B"/>
    <property type="match status" value="1"/>
</dbReference>
<dbReference type="InterPro" id="IPR041854">
    <property type="entry name" value="BFD-like_2Fe2S-bd_dom_sf"/>
</dbReference>
<gene>
    <name evidence="4" type="ORF">C7374_11912</name>
</gene>
<comment type="caution">
    <text evidence="4">The sequence shown here is derived from an EMBL/GenBank/DDBJ whole genome shotgun (WGS) entry which is preliminary data.</text>
</comment>
<dbReference type="EMBL" id="QLMK01000019">
    <property type="protein sequence ID" value="RAK25767.1"/>
    <property type="molecule type" value="Genomic_DNA"/>
</dbReference>
<dbReference type="PRINTS" id="PR00368">
    <property type="entry name" value="FADPNR"/>
</dbReference>
<dbReference type="AlphaFoldDB" id="A0A364JS47"/>
<dbReference type="InterPro" id="IPR023753">
    <property type="entry name" value="FAD/NAD-binding_dom"/>
</dbReference>
<sequence length="470" mass="51537">MTCNQSVLPPVIIGAGPAGLAAAKTFVEAGIRPIILEETNFPGGQGTRRLHPGIESFGDKIFGRRQYKKIRKRQQIEDQVLSQCDYRSNTMAWAIYNNTISTISDRSQKEIPYRQLLIAIGATDRIMAVNGWQLAGIYSLGGAQVALKTHGSAIGQKIVFAGSSPLLYLAAAQYARLGFRDITILDTTAAVAKYKAAYHMARYSLKTLAEGVGLIAELKACGIKIRNGVRLVRFEGETNVRSVIYTDGRDRLQQIECDAVAFGFGLKPETQLAELAGAQFRFDARFRQWLPCIDSQGQATQDLWLAGDCVAIGGAEAAAASGRLAALAMLGQRNIHPNQQEFAKLRNKVERLRNFQREMSTAFHWPAECASLISDDTYICRCERVTAGEIHQAIKADIAHTEVNRIKAITRCGMGRCQGRYCNQTLQEIVISASGKTPYSVGRLRAQAPFRPIPIGQSESAETLGEQDHA</sequence>
<dbReference type="Pfam" id="PF07992">
    <property type="entry name" value="Pyr_redox_2"/>
    <property type="match status" value="1"/>
</dbReference>
<dbReference type="InterPro" id="IPR017224">
    <property type="entry name" value="Opine_Oxase_asu/HCN_bsu"/>
</dbReference>